<dbReference type="AlphaFoldDB" id="A0A7R9LKN6"/>
<sequence length="65" mass="7356">MSVLTENVVLSRTRSQDLRSVKRLNCWGSELKDVAIVRRLPNVEVLSLSINHITSLCDFAACRQL</sequence>
<dbReference type="SUPFAM" id="SSF52058">
    <property type="entry name" value="L domain-like"/>
    <property type="match status" value="1"/>
</dbReference>
<dbReference type="Gene3D" id="3.80.10.10">
    <property type="entry name" value="Ribonuclease Inhibitor"/>
    <property type="match status" value="1"/>
</dbReference>
<accession>A0A7R9LKN6</accession>
<feature type="non-terminal residue" evidence="1">
    <location>
        <position position="65"/>
    </location>
</feature>
<dbReference type="PROSITE" id="PS51450">
    <property type="entry name" value="LRR"/>
    <property type="match status" value="1"/>
</dbReference>
<evidence type="ECO:0000313" key="1">
    <source>
        <dbReference type="EMBL" id="CAD7642250.1"/>
    </source>
</evidence>
<name>A0A7R9LKN6_9ACAR</name>
<organism evidence="1">
    <name type="scientific">Medioppia subpectinata</name>
    <dbReference type="NCBI Taxonomy" id="1979941"/>
    <lineage>
        <taxon>Eukaryota</taxon>
        <taxon>Metazoa</taxon>
        <taxon>Ecdysozoa</taxon>
        <taxon>Arthropoda</taxon>
        <taxon>Chelicerata</taxon>
        <taxon>Arachnida</taxon>
        <taxon>Acari</taxon>
        <taxon>Acariformes</taxon>
        <taxon>Sarcoptiformes</taxon>
        <taxon>Oribatida</taxon>
        <taxon>Brachypylina</taxon>
        <taxon>Oppioidea</taxon>
        <taxon>Oppiidae</taxon>
        <taxon>Medioppia</taxon>
    </lineage>
</organism>
<dbReference type="InterPro" id="IPR032675">
    <property type="entry name" value="LRR_dom_sf"/>
</dbReference>
<gene>
    <name evidence="1" type="ORF">OSB1V03_LOCUS19059</name>
</gene>
<dbReference type="InterPro" id="IPR001611">
    <property type="entry name" value="Leu-rich_rpt"/>
</dbReference>
<keyword evidence="2" id="KW-1185">Reference proteome</keyword>
<evidence type="ECO:0000313" key="2">
    <source>
        <dbReference type="Proteomes" id="UP000759131"/>
    </source>
</evidence>
<dbReference type="EMBL" id="CAJPIZ010026823">
    <property type="protein sequence ID" value="CAG2119110.1"/>
    <property type="molecule type" value="Genomic_DNA"/>
</dbReference>
<dbReference type="OrthoDB" id="1517790at2759"/>
<proteinExistence type="predicted"/>
<reference evidence="1" key="1">
    <citation type="submission" date="2020-11" db="EMBL/GenBank/DDBJ databases">
        <authorList>
            <person name="Tran Van P."/>
        </authorList>
    </citation>
    <scope>NUCLEOTIDE SEQUENCE</scope>
</reference>
<protein>
    <submittedName>
        <fullName evidence="1">Uncharacterized protein</fullName>
    </submittedName>
</protein>
<dbReference type="EMBL" id="OC881398">
    <property type="protein sequence ID" value="CAD7642250.1"/>
    <property type="molecule type" value="Genomic_DNA"/>
</dbReference>
<dbReference type="Proteomes" id="UP000759131">
    <property type="component" value="Unassembled WGS sequence"/>
</dbReference>